<dbReference type="CDD" id="cd22191">
    <property type="entry name" value="DPBB_RlpA_EXP_N-like"/>
    <property type="match status" value="1"/>
</dbReference>
<organism evidence="1 2">
    <name type="scientific">Oceanobacillus halophilus</name>
    <dbReference type="NCBI Taxonomy" id="930130"/>
    <lineage>
        <taxon>Bacteria</taxon>
        <taxon>Bacillati</taxon>
        <taxon>Bacillota</taxon>
        <taxon>Bacilli</taxon>
        <taxon>Bacillales</taxon>
        <taxon>Bacillaceae</taxon>
        <taxon>Oceanobacillus</taxon>
    </lineage>
</organism>
<evidence type="ECO:0000313" key="1">
    <source>
        <dbReference type="EMBL" id="RKQ33899.1"/>
    </source>
</evidence>
<keyword evidence="2" id="KW-1185">Reference proteome</keyword>
<evidence type="ECO:0000313" key="2">
    <source>
        <dbReference type="Proteomes" id="UP000269301"/>
    </source>
</evidence>
<dbReference type="Pfam" id="PF13028">
    <property type="entry name" value="DUF3889"/>
    <property type="match status" value="1"/>
</dbReference>
<dbReference type="InterPro" id="IPR036908">
    <property type="entry name" value="RlpA-like_sf"/>
</dbReference>
<dbReference type="SUPFAM" id="SSF50685">
    <property type="entry name" value="Barwin-like endoglucanases"/>
    <property type="match status" value="1"/>
</dbReference>
<dbReference type="RefSeq" id="WP_121204014.1">
    <property type="nucleotide sequence ID" value="NZ_RBZP01000005.1"/>
</dbReference>
<dbReference type="Proteomes" id="UP000269301">
    <property type="component" value="Unassembled WGS sequence"/>
</dbReference>
<dbReference type="EMBL" id="RBZP01000005">
    <property type="protein sequence ID" value="RKQ33899.1"/>
    <property type="molecule type" value="Genomic_DNA"/>
</dbReference>
<dbReference type="OrthoDB" id="2716326at2"/>
<gene>
    <name evidence="1" type="ORF">D8M06_08725</name>
</gene>
<dbReference type="AlphaFoldDB" id="A0A495A3E2"/>
<sequence>MYPYYPYMYYGVPALPVNSFRSQPYFYPNQPHHPYRQQPINGQVTWTEGGDVTKCDIPWSENEYMTAAVGEDSPYQCGQLLKIRNVAAPYGREIIVMIVDEVAGFPPNRVNVHRKAFEALGVNPNIGVLNVEIIPTPELEQEKWGKYLLEVTQTAYPNYQITDYRTIGKTKVSDSQMKETYEFSLQSYQEMIKVRGTVIYNPNTDRIVSFDIKEM</sequence>
<proteinExistence type="predicted"/>
<name>A0A495A3E2_9BACI</name>
<dbReference type="InterPro" id="IPR024987">
    <property type="entry name" value="DUF3889"/>
</dbReference>
<accession>A0A495A3E2</accession>
<reference evidence="1 2" key="1">
    <citation type="journal article" date="2016" name="Int. J. Syst. Evol. Microbiol.">
        <title>Oceanobacillus halophilus sp. nov., a novel moderately halophilic bacterium from a hypersaline lake.</title>
        <authorList>
            <person name="Amoozegar M.A."/>
            <person name="Bagheri M."/>
            <person name="Makhdoumi A."/>
            <person name="Nikou M.M."/>
            <person name="Fazeli S.A.S."/>
            <person name="Schumann P."/>
            <person name="Sproer C."/>
            <person name="Sanchez-Porro C."/>
            <person name="Ventosa A."/>
        </authorList>
    </citation>
    <scope>NUCLEOTIDE SEQUENCE [LARGE SCALE GENOMIC DNA]</scope>
    <source>
        <strain evidence="1 2">DSM 23996</strain>
    </source>
</reference>
<comment type="caution">
    <text evidence="1">The sequence shown here is derived from an EMBL/GenBank/DDBJ whole genome shotgun (WGS) entry which is preliminary data.</text>
</comment>
<dbReference type="Gene3D" id="3.10.450.390">
    <property type="entry name" value="Protein of unknown function DUF3889"/>
    <property type="match status" value="1"/>
</dbReference>
<protein>
    <submittedName>
        <fullName evidence="1">DUF3889 domain-containing protein</fullName>
    </submittedName>
</protein>
<dbReference type="Gene3D" id="2.40.40.10">
    <property type="entry name" value="RlpA-like domain"/>
    <property type="match status" value="1"/>
</dbReference>